<protein>
    <submittedName>
        <fullName evidence="2">Uncharacterized protein</fullName>
    </submittedName>
</protein>
<feature type="region of interest" description="Disordered" evidence="1">
    <location>
        <begin position="120"/>
        <end position="244"/>
    </location>
</feature>
<evidence type="ECO:0000313" key="2">
    <source>
        <dbReference type="EMBL" id="PTQ48442.1"/>
    </source>
</evidence>
<sequence length="395" mass="42217">MGNSADHAEAAEQAHHSQAAAARHHHRLGRPRAAVLHRGARHRPPQLARRHAGRQGADGVRGAQASGAPEALRAAAQRGPGHGERDGRRRSAGFNGVLRRQCLGLVRRGLVGLVLRGHAGQARVHRPPDAQAQAPPGPDRGGRHHGVGARGQRLHEGRGQAARDRPAQEAQAGSLRAAHVAAVARPADRSDPRGHALDRARDQFRQRQPADRCVARHGRARGQLPGHAHRRVHGQHAPGAGRNREAHVRADVGAGERLLQQRIAVQFDRGPEPESGLWLQGGGDRHGLLLLRAAVPGQSRHHARAERGAAQPGREFAGAHFGPQDGRSARDIEADVGDFHGCALSGRRFEAPGGNYALQREAGGVASGEEDSVRRRGGSALAVPFLRERSPESRR</sequence>
<keyword evidence="3" id="KW-1185">Reference proteome</keyword>
<feature type="compositionally biased region" description="Basic and acidic residues" evidence="1">
    <location>
        <begin position="1"/>
        <end position="15"/>
    </location>
</feature>
<feature type="compositionally biased region" description="Basic and acidic residues" evidence="1">
    <location>
        <begin position="153"/>
        <end position="167"/>
    </location>
</feature>
<dbReference type="Gramene" id="Mp1g05200.1">
    <property type="protein sequence ID" value="Mp1g05200.1.cds1"/>
    <property type="gene ID" value="Mp1g05200"/>
</dbReference>
<feature type="compositionally biased region" description="Low complexity" evidence="1">
    <location>
        <begin position="176"/>
        <end position="185"/>
    </location>
</feature>
<evidence type="ECO:0000256" key="1">
    <source>
        <dbReference type="SAM" id="MobiDB-lite"/>
    </source>
</evidence>
<dbReference type="AlphaFoldDB" id="A0A2R6XQR9"/>
<organism evidence="2 3">
    <name type="scientific">Marchantia polymorpha</name>
    <name type="common">Common liverwort</name>
    <name type="synonym">Marchantia aquatica</name>
    <dbReference type="NCBI Taxonomy" id="3197"/>
    <lineage>
        <taxon>Eukaryota</taxon>
        <taxon>Viridiplantae</taxon>
        <taxon>Streptophyta</taxon>
        <taxon>Embryophyta</taxon>
        <taxon>Marchantiophyta</taxon>
        <taxon>Marchantiopsida</taxon>
        <taxon>Marchantiidae</taxon>
        <taxon>Marchantiales</taxon>
        <taxon>Marchantiaceae</taxon>
        <taxon>Marchantia</taxon>
    </lineage>
</organism>
<dbReference type="Proteomes" id="UP000244005">
    <property type="component" value="Unassembled WGS sequence"/>
</dbReference>
<feature type="region of interest" description="Disordered" evidence="1">
    <location>
        <begin position="1"/>
        <end position="92"/>
    </location>
</feature>
<dbReference type="EMBL" id="KZ772677">
    <property type="protein sequence ID" value="PTQ48442.1"/>
    <property type="molecule type" value="Genomic_DNA"/>
</dbReference>
<feature type="compositionally biased region" description="Basic and acidic residues" evidence="1">
    <location>
        <begin position="386"/>
        <end position="395"/>
    </location>
</feature>
<reference evidence="3" key="1">
    <citation type="journal article" date="2017" name="Cell">
        <title>Insights into land plant evolution garnered from the Marchantia polymorpha genome.</title>
        <authorList>
            <person name="Bowman J.L."/>
            <person name="Kohchi T."/>
            <person name="Yamato K.T."/>
            <person name="Jenkins J."/>
            <person name="Shu S."/>
            <person name="Ishizaki K."/>
            <person name="Yamaoka S."/>
            <person name="Nishihama R."/>
            <person name="Nakamura Y."/>
            <person name="Berger F."/>
            <person name="Adam C."/>
            <person name="Aki S.S."/>
            <person name="Althoff F."/>
            <person name="Araki T."/>
            <person name="Arteaga-Vazquez M.A."/>
            <person name="Balasubrmanian S."/>
            <person name="Barry K."/>
            <person name="Bauer D."/>
            <person name="Boehm C.R."/>
            <person name="Briginshaw L."/>
            <person name="Caballero-Perez J."/>
            <person name="Catarino B."/>
            <person name="Chen F."/>
            <person name="Chiyoda S."/>
            <person name="Chovatia M."/>
            <person name="Davies K.M."/>
            <person name="Delmans M."/>
            <person name="Demura T."/>
            <person name="Dierschke T."/>
            <person name="Dolan L."/>
            <person name="Dorantes-Acosta A.E."/>
            <person name="Eklund D.M."/>
            <person name="Florent S.N."/>
            <person name="Flores-Sandoval E."/>
            <person name="Fujiyama A."/>
            <person name="Fukuzawa H."/>
            <person name="Galik B."/>
            <person name="Grimanelli D."/>
            <person name="Grimwood J."/>
            <person name="Grossniklaus U."/>
            <person name="Hamada T."/>
            <person name="Haseloff J."/>
            <person name="Hetherington A.J."/>
            <person name="Higo A."/>
            <person name="Hirakawa Y."/>
            <person name="Hundley H.N."/>
            <person name="Ikeda Y."/>
            <person name="Inoue K."/>
            <person name="Inoue S.I."/>
            <person name="Ishida S."/>
            <person name="Jia Q."/>
            <person name="Kakita M."/>
            <person name="Kanazawa T."/>
            <person name="Kawai Y."/>
            <person name="Kawashima T."/>
            <person name="Kennedy M."/>
            <person name="Kinose K."/>
            <person name="Kinoshita T."/>
            <person name="Kohara Y."/>
            <person name="Koide E."/>
            <person name="Komatsu K."/>
            <person name="Kopischke S."/>
            <person name="Kubo M."/>
            <person name="Kyozuka J."/>
            <person name="Lagercrantz U."/>
            <person name="Lin S.S."/>
            <person name="Lindquist E."/>
            <person name="Lipzen A.M."/>
            <person name="Lu C.W."/>
            <person name="De Luna E."/>
            <person name="Martienssen R.A."/>
            <person name="Minamino N."/>
            <person name="Mizutani M."/>
            <person name="Mizutani M."/>
            <person name="Mochizuki N."/>
            <person name="Monte I."/>
            <person name="Mosher R."/>
            <person name="Nagasaki H."/>
            <person name="Nakagami H."/>
            <person name="Naramoto S."/>
            <person name="Nishitani K."/>
            <person name="Ohtani M."/>
            <person name="Okamoto T."/>
            <person name="Okumura M."/>
            <person name="Phillips J."/>
            <person name="Pollak B."/>
            <person name="Reinders A."/>
            <person name="Rovekamp M."/>
            <person name="Sano R."/>
            <person name="Sawa S."/>
            <person name="Schmid M.W."/>
            <person name="Shirakawa M."/>
            <person name="Solano R."/>
            <person name="Spunde A."/>
            <person name="Suetsugu N."/>
            <person name="Sugano S."/>
            <person name="Sugiyama A."/>
            <person name="Sun R."/>
            <person name="Suzuki Y."/>
            <person name="Takenaka M."/>
            <person name="Takezawa D."/>
            <person name="Tomogane H."/>
            <person name="Tsuzuki M."/>
            <person name="Ueda T."/>
            <person name="Umeda M."/>
            <person name="Ward J.M."/>
            <person name="Watanabe Y."/>
            <person name="Yazaki K."/>
            <person name="Yokoyama R."/>
            <person name="Yoshitake Y."/>
            <person name="Yotsui I."/>
            <person name="Zachgo S."/>
            <person name="Schmutz J."/>
        </authorList>
    </citation>
    <scope>NUCLEOTIDE SEQUENCE [LARGE SCALE GENOMIC DNA]</scope>
    <source>
        <strain evidence="3">Tak-1</strain>
    </source>
</reference>
<feature type="compositionally biased region" description="Basic and acidic residues" evidence="1">
    <location>
        <begin position="186"/>
        <end position="214"/>
    </location>
</feature>
<feature type="compositionally biased region" description="Basic residues" evidence="1">
    <location>
        <begin position="38"/>
        <end position="53"/>
    </location>
</feature>
<feature type="region of interest" description="Disordered" evidence="1">
    <location>
        <begin position="360"/>
        <end position="395"/>
    </location>
</feature>
<accession>A0A2R6XQR9</accession>
<gene>
    <name evidence="2" type="ORF">MARPO_0005s0088</name>
</gene>
<proteinExistence type="predicted"/>
<name>A0A2R6XQR9_MARPO</name>
<evidence type="ECO:0000313" key="3">
    <source>
        <dbReference type="Proteomes" id="UP000244005"/>
    </source>
</evidence>